<dbReference type="PRINTS" id="PR00620">
    <property type="entry name" value="HISTONEH2A"/>
</dbReference>
<keyword evidence="2" id="KW-1185">Reference proteome</keyword>
<dbReference type="EMBL" id="JABCRI010000005">
    <property type="protein sequence ID" value="KAF8405997.1"/>
    <property type="molecule type" value="Genomic_DNA"/>
</dbReference>
<dbReference type="OrthoDB" id="786413at2759"/>
<name>A0A834ZPG4_TETSI</name>
<sequence>MGSLVCCSVMDEPFHLVGFRRRGEHSAVTLRCLSQTEKQQGKWRLGFSKPERVGVRAPVYLSVVLKYLAVEVLELAGNAARDNRRN</sequence>
<reference evidence="1 2" key="1">
    <citation type="submission" date="2020-04" db="EMBL/GenBank/DDBJ databases">
        <title>Plant Genome Project.</title>
        <authorList>
            <person name="Zhang R.-G."/>
        </authorList>
    </citation>
    <scope>NUCLEOTIDE SEQUENCE [LARGE SCALE GENOMIC DNA]</scope>
    <source>
        <strain evidence="1">YNK0</strain>
        <tissue evidence="1">Leaf</tissue>
    </source>
</reference>
<dbReference type="AlphaFoldDB" id="A0A834ZPG4"/>
<dbReference type="GO" id="GO:0000786">
    <property type="term" value="C:nucleosome"/>
    <property type="evidence" value="ECO:0007669"/>
    <property type="project" value="InterPro"/>
</dbReference>
<dbReference type="GO" id="GO:0003677">
    <property type="term" value="F:DNA binding"/>
    <property type="evidence" value="ECO:0007669"/>
    <property type="project" value="InterPro"/>
</dbReference>
<dbReference type="Gene3D" id="1.10.20.10">
    <property type="entry name" value="Histone, subunit A"/>
    <property type="match status" value="1"/>
</dbReference>
<evidence type="ECO:0000313" key="1">
    <source>
        <dbReference type="EMBL" id="KAF8405997.1"/>
    </source>
</evidence>
<accession>A0A834ZPG4</accession>
<comment type="caution">
    <text evidence="1">The sequence shown here is derived from an EMBL/GenBank/DDBJ whole genome shotgun (WGS) entry which is preliminary data.</text>
</comment>
<dbReference type="GO" id="GO:0030527">
    <property type="term" value="F:structural constituent of chromatin"/>
    <property type="evidence" value="ECO:0007669"/>
    <property type="project" value="InterPro"/>
</dbReference>
<dbReference type="GO" id="GO:0046982">
    <property type="term" value="F:protein heterodimerization activity"/>
    <property type="evidence" value="ECO:0007669"/>
    <property type="project" value="InterPro"/>
</dbReference>
<dbReference type="Proteomes" id="UP000655225">
    <property type="component" value="Unassembled WGS sequence"/>
</dbReference>
<organism evidence="1 2">
    <name type="scientific">Tetracentron sinense</name>
    <name type="common">Spur-leaf</name>
    <dbReference type="NCBI Taxonomy" id="13715"/>
    <lineage>
        <taxon>Eukaryota</taxon>
        <taxon>Viridiplantae</taxon>
        <taxon>Streptophyta</taxon>
        <taxon>Embryophyta</taxon>
        <taxon>Tracheophyta</taxon>
        <taxon>Spermatophyta</taxon>
        <taxon>Magnoliopsida</taxon>
        <taxon>Trochodendrales</taxon>
        <taxon>Trochodendraceae</taxon>
        <taxon>Tetracentron</taxon>
    </lineage>
</organism>
<gene>
    <name evidence="1" type="ORF">HHK36_008077</name>
</gene>
<proteinExistence type="predicted"/>
<protein>
    <recommendedName>
        <fullName evidence="3">Histone H2A</fullName>
    </recommendedName>
</protein>
<evidence type="ECO:0000313" key="2">
    <source>
        <dbReference type="Proteomes" id="UP000655225"/>
    </source>
</evidence>
<dbReference type="SUPFAM" id="SSF47113">
    <property type="entry name" value="Histone-fold"/>
    <property type="match status" value="1"/>
</dbReference>
<dbReference type="PANTHER" id="PTHR23430">
    <property type="entry name" value="HISTONE H2A"/>
    <property type="match status" value="1"/>
</dbReference>
<dbReference type="InterPro" id="IPR002119">
    <property type="entry name" value="Histone_H2A"/>
</dbReference>
<evidence type="ECO:0008006" key="3">
    <source>
        <dbReference type="Google" id="ProtNLM"/>
    </source>
</evidence>
<dbReference type="InterPro" id="IPR009072">
    <property type="entry name" value="Histone-fold"/>
</dbReference>